<proteinExistence type="inferred from homology"/>
<dbReference type="InterPro" id="IPR001014">
    <property type="entry name" value="Ribosomal_uL23_CS"/>
</dbReference>
<dbReference type="GO" id="GO:0005840">
    <property type="term" value="C:ribosome"/>
    <property type="evidence" value="ECO:0007669"/>
    <property type="project" value="UniProtKB-KW"/>
</dbReference>
<dbReference type="FunFam" id="3.30.70.330:FF:000001">
    <property type="entry name" value="50S ribosomal protein L23"/>
    <property type="match status" value="1"/>
</dbReference>
<comment type="subunit">
    <text evidence="6">Part of the 50S ribosomal subunit. Contacts protein L29, and trigger factor when it is bound to the ribosome.</text>
</comment>
<evidence type="ECO:0000256" key="7">
    <source>
        <dbReference type="RuleBase" id="RU003934"/>
    </source>
</evidence>
<keyword evidence="4 6" id="KW-0689">Ribosomal protein</keyword>
<dbReference type="PANTHER" id="PTHR11620">
    <property type="entry name" value="60S RIBOSOMAL PROTEIN L23A"/>
    <property type="match status" value="1"/>
</dbReference>
<dbReference type="PROSITE" id="PS00050">
    <property type="entry name" value="RIBOSOMAL_L23"/>
    <property type="match status" value="1"/>
</dbReference>
<evidence type="ECO:0000256" key="5">
    <source>
        <dbReference type="ARBA" id="ARBA00023274"/>
    </source>
</evidence>
<evidence type="ECO:0000313" key="8">
    <source>
        <dbReference type="EMBL" id="EFO70393.1"/>
    </source>
</evidence>
<accession>E1NU43</accession>
<evidence type="ECO:0000256" key="6">
    <source>
        <dbReference type="HAMAP-Rule" id="MF_01369"/>
    </source>
</evidence>
<comment type="similarity">
    <text evidence="1 6 7">Belongs to the universal ribosomal protein uL23 family.</text>
</comment>
<keyword evidence="3 6" id="KW-0694">RNA-binding</keyword>
<keyword evidence="5 6" id="KW-0687">Ribonucleoprotein</keyword>
<dbReference type="Gene3D" id="3.30.70.330">
    <property type="match status" value="1"/>
</dbReference>
<keyword evidence="2 6" id="KW-0699">rRNA-binding</keyword>
<dbReference type="EMBL" id="AEHQ01000069">
    <property type="protein sequence ID" value="EFO70393.1"/>
    <property type="molecule type" value="Genomic_DNA"/>
</dbReference>
<sequence>MDAHDIILRPVVTEKSMDLMDDKKYTFDVLVSATKTQVRNAVEEVFDVKVKKVNIMNVRGKDKRVGRYTGKTARRRKAIVTLTEDSNSIKIFNDNESKENNRRSVNWQLLNISQLQTEDVT</sequence>
<dbReference type="GO" id="GO:1990904">
    <property type="term" value="C:ribonucleoprotein complex"/>
    <property type="evidence" value="ECO:0007669"/>
    <property type="project" value="UniProtKB-KW"/>
</dbReference>
<evidence type="ECO:0000313" key="9">
    <source>
        <dbReference type="Proteomes" id="UP000003648"/>
    </source>
</evidence>
<dbReference type="NCBIfam" id="NF004363">
    <property type="entry name" value="PRK05738.2-4"/>
    <property type="match status" value="1"/>
</dbReference>
<dbReference type="GO" id="GO:0006412">
    <property type="term" value="P:translation"/>
    <property type="evidence" value="ECO:0007669"/>
    <property type="project" value="UniProtKB-UniRule"/>
</dbReference>
<dbReference type="SUPFAM" id="SSF54189">
    <property type="entry name" value="Ribosomal proteins S24e, L23 and L15e"/>
    <property type="match status" value="1"/>
</dbReference>
<organism evidence="8 9">
    <name type="scientific">Lactobacillus iners LactinV 01V1-a</name>
    <dbReference type="NCBI Taxonomy" id="879297"/>
    <lineage>
        <taxon>Bacteria</taxon>
        <taxon>Bacillati</taxon>
        <taxon>Bacillota</taxon>
        <taxon>Bacilli</taxon>
        <taxon>Lactobacillales</taxon>
        <taxon>Lactobacillaceae</taxon>
        <taxon>Lactobacillus</taxon>
    </lineage>
</organism>
<evidence type="ECO:0000256" key="1">
    <source>
        <dbReference type="ARBA" id="ARBA00006700"/>
    </source>
</evidence>
<dbReference type="InterPro" id="IPR012678">
    <property type="entry name" value="Ribosomal_uL23/eL15/eS24_sf"/>
</dbReference>
<evidence type="ECO:0000256" key="3">
    <source>
        <dbReference type="ARBA" id="ARBA00022884"/>
    </source>
</evidence>
<dbReference type="HAMAP" id="MF_01369_B">
    <property type="entry name" value="Ribosomal_uL23_B"/>
    <property type="match status" value="1"/>
</dbReference>
<name>E1NU43_9LACO</name>
<evidence type="ECO:0000256" key="4">
    <source>
        <dbReference type="ARBA" id="ARBA00022980"/>
    </source>
</evidence>
<dbReference type="Pfam" id="PF00276">
    <property type="entry name" value="Ribosomal_L23"/>
    <property type="match status" value="1"/>
</dbReference>
<evidence type="ECO:0000256" key="2">
    <source>
        <dbReference type="ARBA" id="ARBA00022730"/>
    </source>
</evidence>
<reference evidence="8 9" key="1">
    <citation type="submission" date="2010-09" db="EMBL/GenBank/DDBJ databases">
        <authorList>
            <person name="Durkin A.S."/>
            <person name="Madupu R."/>
            <person name="Torralba M."/>
            <person name="Gillis M."/>
            <person name="Methe B."/>
            <person name="Sutton G."/>
            <person name="Nelson K.E."/>
        </authorList>
    </citation>
    <scope>NUCLEOTIDE SEQUENCE [LARGE SCALE GENOMIC DNA]</scope>
    <source>
        <strain evidence="8 9">LactinV 01V1-a</strain>
    </source>
</reference>
<comment type="caution">
    <text evidence="8">The sequence shown here is derived from an EMBL/GenBank/DDBJ whole genome shotgun (WGS) entry which is preliminary data.</text>
</comment>
<dbReference type="GO" id="GO:0003735">
    <property type="term" value="F:structural constituent of ribosome"/>
    <property type="evidence" value="ECO:0007669"/>
    <property type="project" value="InterPro"/>
</dbReference>
<dbReference type="InterPro" id="IPR013025">
    <property type="entry name" value="Ribosomal_uL23-like"/>
</dbReference>
<comment type="function">
    <text evidence="6">One of the early assembly proteins it binds 23S rRNA. One of the proteins that surrounds the polypeptide exit tunnel on the outside of the ribosome. Forms the main docking site for trigger factor binding to the ribosome.</text>
</comment>
<dbReference type="Proteomes" id="UP000003648">
    <property type="component" value="Unassembled WGS sequence"/>
</dbReference>
<dbReference type="AlphaFoldDB" id="E1NU43"/>
<gene>
    <name evidence="6 8" type="primary">rplW</name>
    <name evidence="8" type="ORF">HMPREF9211_1115</name>
</gene>
<dbReference type="GO" id="GO:0019843">
    <property type="term" value="F:rRNA binding"/>
    <property type="evidence" value="ECO:0007669"/>
    <property type="project" value="UniProtKB-UniRule"/>
</dbReference>
<protein>
    <recommendedName>
        <fullName evidence="6">Large ribosomal subunit protein uL23</fullName>
    </recommendedName>
</protein>
<dbReference type="InterPro" id="IPR012677">
    <property type="entry name" value="Nucleotide-bd_a/b_plait_sf"/>
</dbReference>